<reference evidence="8 9" key="1">
    <citation type="journal article" date="2011" name="Proc. Natl. Acad. Sci. U.S.A.">
        <title>Evolutionary erosion of yeast sex chromosomes by mating-type switching accidents.</title>
        <authorList>
            <person name="Gordon J.L."/>
            <person name="Armisen D."/>
            <person name="Proux-Wera E."/>
            <person name="Oheigeartaigh S.S."/>
            <person name="Byrne K.P."/>
            <person name="Wolfe K.H."/>
        </authorList>
    </citation>
    <scope>NUCLEOTIDE SEQUENCE [LARGE SCALE GENOMIC DNA]</scope>
    <source>
        <strain evidence="9">ATCC 24235 / CBS 4417 / NBRC 1672 / NRRL Y-8282 / UCD 70-5</strain>
    </source>
</reference>
<dbReference type="GO" id="GO:0042147">
    <property type="term" value="P:retrograde transport, endosome to Golgi"/>
    <property type="evidence" value="ECO:0007669"/>
    <property type="project" value="InterPro"/>
</dbReference>
<dbReference type="GeneID" id="11531243"/>
<dbReference type="GO" id="GO:0005770">
    <property type="term" value="C:late endosome"/>
    <property type="evidence" value="ECO:0007669"/>
    <property type="project" value="TreeGrafter"/>
</dbReference>
<dbReference type="InterPro" id="IPR042491">
    <property type="entry name" value="Vps35_C"/>
</dbReference>
<evidence type="ECO:0000256" key="5">
    <source>
        <dbReference type="ARBA" id="ARBA00023136"/>
    </source>
</evidence>
<evidence type="ECO:0000256" key="4">
    <source>
        <dbReference type="ARBA" id="ARBA00022927"/>
    </source>
</evidence>
<dbReference type="PANTHER" id="PTHR11099:SF0">
    <property type="entry name" value="VACUOLAR PROTEIN SORTING-ASSOCIATED PROTEIN 35"/>
    <property type="match status" value="1"/>
</dbReference>
<dbReference type="Pfam" id="PF03635">
    <property type="entry name" value="Vps35"/>
    <property type="match status" value="1"/>
</dbReference>
<feature type="compositionally biased region" description="Low complexity" evidence="7">
    <location>
        <begin position="835"/>
        <end position="848"/>
    </location>
</feature>
<sequence length="944" mass="110155">MLSNESMELLLNDIKRQSLIIKKCLDNNELMNSLKNYSILLNNLRNDKLSPKQYYEVYIIIFDSLSRLTVFLKESNASHYCNSKTLVDLYELVQYSGNILPRLYLMITIGSLYLSIEDAPSIELLKDMIEMCRGVQNPMRGLFLRYYLSQRTKDYFLDVDAAEYDKNFNCSFIITNFIEMNKLWVRMQHQGSSKDKDKRLTERTELKILIGSQLVRLSQIIDTDFETYNDFFLPKVLEQIIQCNDLLSQEYLFDVIIQIFPVDFNLKMLQLTILPNLLKLNNTDTIKKILELLIIRLLNVELESVLQEASLDNATLFDVLWHFLNDLIEKRPDLPFLTFIAIIENYLSLSITLDPRNFDHLTSIFKTVIKKFKEFGESNLSKTEFLSIKNILLFKNYQDKIKELPHLFFFNLLISCSEYNNLLLLQPLKNQKVIISSILDNLLSVTISKEQKLIDVFHINSKSELESILLFVEPIIKKYDSETDDVRVLSYDPLQDRLAKLIHLVIARQNVFNNEKSIKNKIEWMIKYYLIIKNWFYKGGSNTYYTFPVIITYFWKLIRYVNLVKLKYIANQDNEVDEKLVDYFDLQLKQLFKLTSRCIADLYQLSAMENERITMPGYKQEEAIYDTIFKLNIQCASLADQLSFSEISYDFFSQAFTIYEEKLNDSKTQFQSLIYLAQTLQKTRSLYHGEDNNYENLIVRCTLHSSKLLKKQDQCRSVYLCSHLWWATEVSSLGEEEDQTDTFYRDGKRVLECLQRSLRVADSIMDNVQSCQLMVEILSRCIYYFVHSTSEYDSHVTAKYINGLLELIQTNLNSLNIERNTLPNVALSDSDNDNDNNNNANANRSSAANNNFHKITSSVVETKKHVVTGNVSVGLNGSYLRVDNLNERSLVSSSNNNNGTKSLTGHDSVTLQEKIDSLFQYFNRVCKYISEQRQVDPRFTAITV</sequence>
<dbReference type="OrthoDB" id="10258141at2759"/>
<keyword evidence="3 6" id="KW-0813">Transport</keyword>
<dbReference type="GO" id="GO:0006886">
    <property type="term" value="P:intracellular protein transport"/>
    <property type="evidence" value="ECO:0007669"/>
    <property type="project" value="TreeGrafter"/>
</dbReference>
<keyword evidence="4 6" id="KW-0653">Protein transport</keyword>
<feature type="region of interest" description="Disordered" evidence="7">
    <location>
        <begin position="826"/>
        <end position="848"/>
    </location>
</feature>
<comment type="similarity">
    <text evidence="2 6">Belongs to the VPS35 family.</text>
</comment>
<evidence type="ECO:0000313" key="9">
    <source>
        <dbReference type="Proteomes" id="UP000005666"/>
    </source>
</evidence>
<dbReference type="OMA" id="YIRSREY"/>
<comment type="function">
    <text evidence="6">Plays a role in vesicular protein sorting.</text>
</comment>
<dbReference type="eggNOG" id="KOG1107">
    <property type="taxonomic scope" value="Eukaryota"/>
</dbReference>
<dbReference type="KEGG" id="tpf:TPHA_0E03260"/>
<evidence type="ECO:0000256" key="3">
    <source>
        <dbReference type="ARBA" id="ARBA00022448"/>
    </source>
</evidence>
<gene>
    <name evidence="8" type="primary">TPHA0E03260</name>
    <name evidence="8" type="ordered locus">TPHA_0E03260</name>
</gene>
<dbReference type="Gene3D" id="1.25.40.660">
    <property type="entry name" value="Vacuolar protein sorting-associated protein 35, helical subcomplex Vps35-C"/>
    <property type="match status" value="1"/>
</dbReference>
<keyword evidence="9" id="KW-1185">Reference proteome</keyword>
<protein>
    <recommendedName>
        <fullName evidence="6">Vacuolar protein sorting-associated protein 35</fullName>
    </recommendedName>
</protein>
<dbReference type="GO" id="GO:0030906">
    <property type="term" value="C:retromer, cargo-selective complex"/>
    <property type="evidence" value="ECO:0007669"/>
    <property type="project" value="InterPro"/>
</dbReference>
<evidence type="ECO:0000256" key="7">
    <source>
        <dbReference type="SAM" id="MobiDB-lite"/>
    </source>
</evidence>
<proteinExistence type="inferred from homology"/>
<comment type="subcellular location">
    <subcellularLocation>
        <location evidence="1">Membrane</location>
        <topology evidence="1">Peripheral membrane protein</topology>
    </subcellularLocation>
</comment>
<organism evidence="8 9">
    <name type="scientific">Tetrapisispora phaffii (strain ATCC 24235 / CBS 4417 / NBRC 1672 / NRRL Y-8282 / UCD 70-5)</name>
    <name type="common">Yeast</name>
    <name type="synonym">Fabospora phaffii</name>
    <dbReference type="NCBI Taxonomy" id="1071381"/>
    <lineage>
        <taxon>Eukaryota</taxon>
        <taxon>Fungi</taxon>
        <taxon>Dikarya</taxon>
        <taxon>Ascomycota</taxon>
        <taxon>Saccharomycotina</taxon>
        <taxon>Saccharomycetes</taxon>
        <taxon>Saccharomycetales</taxon>
        <taxon>Saccharomycetaceae</taxon>
        <taxon>Tetrapisispora</taxon>
    </lineage>
</organism>
<keyword evidence="5" id="KW-0472">Membrane</keyword>
<dbReference type="RefSeq" id="XP_003685850.1">
    <property type="nucleotide sequence ID" value="XM_003685802.1"/>
</dbReference>
<dbReference type="Proteomes" id="UP000005666">
    <property type="component" value="Chromosome 5"/>
</dbReference>
<dbReference type="PANTHER" id="PTHR11099">
    <property type="entry name" value="VACUOLAR SORTING PROTEIN 35"/>
    <property type="match status" value="1"/>
</dbReference>
<evidence type="ECO:0000256" key="2">
    <source>
        <dbReference type="ARBA" id="ARBA00006536"/>
    </source>
</evidence>
<dbReference type="GO" id="GO:0005829">
    <property type="term" value="C:cytosol"/>
    <property type="evidence" value="ECO:0007669"/>
    <property type="project" value="GOC"/>
</dbReference>
<accession>G8BU38</accession>
<dbReference type="HOGENOM" id="CLU_005836_0_0_1"/>
<dbReference type="PIRSF" id="PIRSF009375">
    <property type="entry name" value="Retromer_Vps35"/>
    <property type="match status" value="1"/>
</dbReference>
<evidence type="ECO:0000256" key="1">
    <source>
        <dbReference type="ARBA" id="ARBA00004170"/>
    </source>
</evidence>
<dbReference type="InterPro" id="IPR005378">
    <property type="entry name" value="Vps35"/>
</dbReference>
<name>G8BU38_TETPH</name>
<evidence type="ECO:0000313" key="8">
    <source>
        <dbReference type="EMBL" id="CCE63416.1"/>
    </source>
</evidence>
<dbReference type="AlphaFoldDB" id="G8BU38"/>
<dbReference type="EMBL" id="HE612860">
    <property type="protein sequence ID" value="CCE63416.1"/>
    <property type="molecule type" value="Genomic_DNA"/>
</dbReference>
<dbReference type="STRING" id="1071381.G8BU38"/>
<evidence type="ECO:0000256" key="6">
    <source>
        <dbReference type="PIRNR" id="PIRNR009375"/>
    </source>
</evidence>